<evidence type="ECO:0000256" key="15">
    <source>
        <dbReference type="ARBA" id="ARBA00023212"/>
    </source>
</evidence>
<evidence type="ECO:0000256" key="7">
    <source>
        <dbReference type="ARBA" id="ARBA00022737"/>
    </source>
</evidence>
<evidence type="ECO:0000256" key="14">
    <source>
        <dbReference type="ARBA" id="ARBA00023175"/>
    </source>
</evidence>
<dbReference type="Proteomes" id="UP000515152">
    <property type="component" value="Chromosome 4"/>
</dbReference>
<dbReference type="InterPro" id="IPR041589">
    <property type="entry name" value="DNAH3_AAA_lid_1"/>
</dbReference>
<dbReference type="InterPro" id="IPR026983">
    <property type="entry name" value="DHC"/>
</dbReference>
<dbReference type="GO" id="GO:0005858">
    <property type="term" value="C:axonemal dynein complex"/>
    <property type="evidence" value="ECO:0007669"/>
    <property type="project" value="UniProtKB-ARBA"/>
</dbReference>
<dbReference type="InterPro" id="IPR035699">
    <property type="entry name" value="AAA_6"/>
</dbReference>
<dbReference type="InterPro" id="IPR041658">
    <property type="entry name" value="AAA_lid_11"/>
</dbReference>
<keyword evidence="15" id="KW-0206">Cytoskeleton</keyword>
<proteinExistence type="inferred from homology"/>
<comment type="subunit">
    <text evidence="4">Consists of at least two heavy chains and a number of intermediate and light chains.</text>
</comment>
<dbReference type="Pfam" id="PF17857">
    <property type="entry name" value="AAA_lid_1"/>
    <property type="match status" value="1"/>
</dbReference>
<dbReference type="Pfam" id="PF18198">
    <property type="entry name" value="AAA_lid_11"/>
    <property type="match status" value="1"/>
</dbReference>
<dbReference type="FunFam" id="1.20.920.30:FF:000002">
    <property type="entry name" value="Dynein axonemal heavy chain 3"/>
    <property type="match status" value="1"/>
</dbReference>
<dbReference type="Pfam" id="PF03028">
    <property type="entry name" value="Dynein_heavy"/>
    <property type="match status" value="1"/>
</dbReference>
<feature type="domain" description="AAA+ ATPase" evidence="20">
    <location>
        <begin position="1273"/>
        <end position="1412"/>
    </location>
</feature>
<evidence type="ECO:0000256" key="6">
    <source>
        <dbReference type="ARBA" id="ARBA00022701"/>
    </source>
</evidence>
<dbReference type="Pfam" id="PF12777">
    <property type="entry name" value="MT"/>
    <property type="match status" value="1"/>
</dbReference>
<comment type="similarity">
    <text evidence="3">Belongs to the dynein heavy chain family.</text>
</comment>
<dbReference type="InterPro" id="IPR024317">
    <property type="entry name" value="Dynein_heavy_chain_D4_dom"/>
</dbReference>
<organism evidence="21 22">
    <name type="scientific">Clupea harengus</name>
    <name type="common">Atlantic herring</name>
    <dbReference type="NCBI Taxonomy" id="7950"/>
    <lineage>
        <taxon>Eukaryota</taxon>
        <taxon>Metazoa</taxon>
        <taxon>Chordata</taxon>
        <taxon>Craniata</taxon>
        <taxon>Vertebrata</taxon>
        <taxon>Euteleostomi</taxon>
        <taxon>Actinopterygii</taxon>
        <taxon>Neopterygii</taxon>
        <taxon>Teleostei</taxon>
        <taxon>Clupei</taxon>
        <taxon>Clupeiformes</taxon>
        <taxon>Clupeoidei</taxon>
        <taxon>Clupeidae</taxon>
        <taxon>Clupea</taxon>
    </lineage>
</organism>
<sequence length="4001" mass="456240">MPTSTGGFKSSVEDGLKQYSRLPPIPTGPGENGASACEVSQERLATQRKLLRHRRSKEQQHELQKIMMASAMQAYKQGKCPRSTAAQPVVPQMPISLTIESRRTYAFLKRSVEASPIAPIQQQWLDAMLTRVPPLLRQGPGRQELLEELFKEVSENFMSGMVKHTVNTILQKPDAKGAEVEQKDKVLPAKVVDFSRPWRDSFIKNRKEMKENLHILHPVMKITLDMCYLTFSNLLLVDLSDCRSTGPIDCVSLKNKVALECDKIEARLMNTWFPKVIHLLTSKDMIQGIKADKLDSFYNCASTLISNQLKSLIERSVEEFARLFSPSRAYKLPLFRMDLTFDDEKMEFYPSFQDLEEAVMEILNKITNTMQKVQTVQSWLAEANSSVVDAKLANHVLVWAQKTVRDAVRKHLEEPNQHFQDYVDSYDWLVDGTAQAQVDKFIEEDHSFDEYTEQVEAFRKLSRDIISLPSVAHFAMVRLDCEELKQGLAKKAFAFGQVLLEQLISTHRAHCLEICNEFRTIQETALKIPETTEDITEMLAYIGHVKTKGIEELNAKIMETQHRLNYLLDVHLFSAEDLHLNSVVLLWPQNILPIFDLNDELMEKAKHKGEQELLLRRERLTMELEKLSRRMKEFEECSELDMMQQYVSDVRTVQKRLQDAEEAIVFINKEEALYKWDPTTYPAVEVIQESTEPFQKLFGLVLRWQRTEKKWMDGEFLDLNGESMEVEVDEFFREIYKTQKYFQQKQKKAEQEREKTEQKKKPGEQDDKQENSTVFICSRILEQVKDFKENIPTVSILCNPGIRTRHWEQMSSIVDYDLTPNSGTTLRKVLRLNLTSSLEQFESISAAASKEFSLEKAMQTMVEVWDSVSFNHHPYRESGVSILTAVDEIQTMLDDQIVKTQTMRGSPFIKPFETEIKAWEECLIRIQDTIDEWLKVQAQWLYLEPIFSSADIMQQMPEEGKLFQIVDKIWKDVMRHCVKDPKILPATSLPGLLQKLQDSNGLLDKIMKGLNAYLEKKRVFFPRFFFLSNDEMLEILSETKDPLRVQPHLKKCFEGIAKLDFLPNLDIQAMYSSEGERVEFIKLISTSEARGAVEKWLVQVEDIMLRSIRDVVDRSRLAYPETKRSKWVREWPGQVVLCTSQMFWTLEVHEAIRSGPNGLKNYQKQLTVQLNDIVELVRGKLPRQTRTTLGALVTIDVHAKDVVMEMVEKGVSHEMDFQWLSQLRYYWANENVSVRIINCDVKYAYEYLGNSPRLVITPLTDRCYRTLIGAFYLNLGGAPEGPAGTGKTETTKDLAKALAVQCVVFNCSDGLDYLAMGKFFKGLASSGAWACFDEFNRIELEVLSVVAQQVLCIQRAVQLKLEYFDFEGTELRLNPNCFVAITMNPGYAGRSELPDNLKVLFRTVAMMVPNYALIAEISLYSYGFFNAKPLSVKIVMTYRLCSEQLSSQFHYDYGMRAVKAVLVAAGNLKLKFPDENEDILLLRSIKDVNEAKFLSHDIPLFNGITSDLFPGITLPAADYELFLDCAHECCKEHNVQPVSTFLEKIIQTYEMMIVRHGFMLVGEPFAGKTVVLHVLADTLTLMHERGYNNEERVMYRTVNPKSITMGQLFGQFDPVSHEWTDGIVANTFREFASSETPDRKWVVFDGPIDTLWIESMNTVLDDNKKAWSKHQHPKNSGWHTFVTYIQYMFFFPPGGMKVKLQLCLMSGEIIQMSNQMSLIFEAMDLSQASPATVSRCGMIYMEPSQLGWRPLVISWLDTLPEPLKTPEHTSLLLELFDWLVGPALRTLRKHCREVVPTSNSNTVVSLTRLFKMLMTGPVTEDPGNKNIRTWIMAAFAFSLVWSVGGSCDTGGRTHFDYFLREILSGNSKEDPLPSALAKWECPFDEKGLVYDYSYEFKAKGRWVNWNESIKNITLGDKTTKVQDIIVPTIDTVRYAYLMDLCIQYGVPLLFVGPTGTGKSVYVKEKLMNNLDKDSFLPFFVNFSARTSANQTQNIIMSRLDKRRKGVYGPPMGKKCVIFVDDLNMPAVEIFGAQPPIELLRQYFDHGNWYDIKDTTKITLVDLQLVAAMGPPGGGRNAVTSRFLRHFNIFSMNIFSDDTMVRIFSNIVSFYLRNNEFPPDCFTVGNQIVGATLEVYKNAMENLLPTPAKSHYTFNLRDFSRVIQGCLLLKKESLASKSTMVRLFVHEVFRVFYDRLVDNQDRAWLFQFMKGIVNEHFRDRFDDVFDHLKEGSKLCEEDLRGLLFGDYMNPDVEETERLYAEVPSMESFGEVVEHCLDEYNQTHKNRMNLVIFRYVLEHLSRISRVLKQPGGNALLVGVGGSGRQSITRLAGFMSGMTIFQPEISKSYGLNEWREDLKHLLKSAGVKGQRTVFLITDAQIKEEAFLEDVDSVLNTGEVPNLFAVDEKQEIMEAVRPIAQAGNKNLEFSPLSLFAYFVTRCRENLHIVVAFSPIGDAFRNRLRQFPSLINCCTIDWFQPWPEEALERVANHFLETIEMTDQEREKVMPICKTFHTSAINLSHRFLSELGRHNYVTPTSYLELIAAFRLLLTQKRDTVMKAKKRYTNGLDKLAFAESQVGSMKKELVDLKPKLEQAKIENAAMMEVIEVESVQVEAKSKVVRVDEEAATLKANESQALKDECESDLAEAIPAMEAALSALDTLKPSDVTIVKSMKNPPSGVKLVMSAVCVMKDIKPEKINDPAGTGQKILDYWGPSKKLLGDMNFLRDLRVYDKDNIPVHVMQKIRAEYMTNPDFDPAKVLKASSAAEGLCKWIKAMEVYDRVAKVVAPKKANLAEAQQSLATTMALLTQKRAELKEVEDRLASLQHTFEEKTQEKALLEQQVALCASKLVRAEKLIGGLGGEKTRWSKAADDLQNTYDNLTGDVLISAGVIAYLGAFTAGFRQDCTKGWTRLCKTQNIPSSDDFSLSKTLGDPIKIRAWNIAGLPTDSFSIDNGVIVSNSRRWPLMIDPQGQANKWVKNSEKENNLSVIKLTDLDFMRTLENCIQFGTPLLLENVAEELDPSLEPLLLKQTFKQGGMDCIRLGESVIEYSSDFRFYITTKLRNPHYLPELATKVSLLNFMITPEGLEDQLLGIVVAKERPELEEERTALILQSAANKKQLKEIEDKILETLHSSEGNILEDESAIQILDSAKIVSNEISKKQQIAEKTEIKIAESREGYRAIAKHSSILFFSIADLANIDPMYQYSLNWFVNLYINSIQDSNKSKILEKRLRYLIDHFTYNLYCNVCRSLFERDKLLFSFLLCTNLLLARKEIVYAEFMFLLTGGVGLQNQVANPDPSWLQDKSWDEICRASELPSLKGLSQSFIKNPEAFLPIYDSKEPYNVPMPSPWINTLNDLQKMIILRCLRPDKIEPAIANYVTDKLGKKFVEPPPFDLTKSYVDSNCVIPLVFVLSPGADPMASLLKFTNDKGMGSSKFKSISLGQGQGPIAAKMIKSAMKEGTWVCLQNCHLAVSWMSTLEKICEDLSPDTCHVDFRLWLTSYPSPMFPVTILQNGVKMTNEPPTGLRLNLLQSYLSDPVSDPEFFVGCPGKELAWEKLLYGVCFFHALVQERKKFGPLGWNIPYGFNESDLRISIRQLQLFVDKYEQVPFEAITYLTGECNYGGRVTDDWDRRLLMTILADFYNKDVIDQPRHAFSASGKYFAPPKSIYEDYVEFIKNLPLNQYPEVFGMHENVDISKDLQQTKLLFDSLLVTQGGGAKGGGSSGGDNALLEIAKDILSKLPANFDIEAALLRFPVRYEESMNTVLVQEMERYNTLLGTIRLSLQNLLKAIKGLVVMDADLEAIAGNLMVGKVPDKWAKRSYPSLKPLGSYITDFLARLKFLQDWYNSEKPHVFWLSGFFFTQAFLTGAMQNYARKYSIPIDLLNFDYQVLARETSNSSPEDGVYVNGLFLDGARWDKRSEVLAEQYPKVLFDTVPIIWIKPTDKKTSEHSHTQYVCPVYKTSERKGTLSTTGHSTNFVISMVLPTSKRPQHWIKRGVALLCQLDD</sequence>
<keyword evidence="11" id="KW-0243">Dynein</keyword>
<dbReference type="GeneID" id="105890618"/>
<keyword evidence="16" id="KW-0966">Cell projection</keyword>
<evidence type="ECO:0000256" key="12">
    <source>
        <dbReference type="ARBA" id="ARBA00023054"/>
    </source>
</evidence>
<dbReference type="Pfam" id="PF12775">
    <property type="entry name" value="AAA_7"/>
    <property type="match status" value="1"/>
</dbReference>
<keyword evidence="7" id="KW-0677">Repeat</keyword>
<evidence type="ECO:0000259" key="20">
    <source>
        <dbReference type="SMART" id="SM00382"/>
    </source>
</evidence>
<dbReference type="CTD" id="201625"/>
<protein>
    <submittedName>
        <fullName evidence="22">Dynein axonemal heavy chain 12</fullName>
    </submittedName>
</protein>
<dbReference type="FunFam" id="3.40.50.300:FF:000362">
    <property type="entry name" value="Dynein, axonemal, heavy chain 6"/>
    <property type="match status" value="1"/>
</dbReference>
<dbReference type="FunFam" id="3.40.50.300:FF:000223">
    <property type="entry name" value="Dynein heavy chain 3, axonemal"/>
    <property type="match status" value="1"/>
</dbReference>
<dbReference type="PANTHER" id="PTHR22878">
    <property type="entry name" value="DYNEIN HEAVY CHAIN 6, AXONEMAL-LIKE-RELATED"/>
    <property type="match status" value="1"/>
</dbReference>
<dbReference type="InterPro" id="IPR041228">
    <property type="entry name" value="Dynein_C"/>
</dbReference>
<dbReference type="FunFam" id="3.40.50.300:FF:002141">
    <property type="entry name" value="Dynein heavy chain"/>
    <property type="match status" value="1"/>
</dbReference>
<evidence type="ECO:0000256" key="8">
    <source>
        <dbReference type="ARBA" id="ARBA00022741"/>
    </source>
</evidence>
<feature type="region of interest" description="Disordered" evidence="19">
    <location>
        <begin position="1"/>
        <end position="35"/>
    </location>
</feature>
<accession>A0A8M1KHA3</accession>
<dbReference type="RefSeq" id="XP_042563451.1">
    <property type="nucleotide sequence ID" value="XM_042707517.1"/>
</dbReference>
<dbReference type="InterPro" id="IPR003593">
    <property type="entry name" value="AAA+_ATPase"/>
</dbReference>
<feature type="coiled-coil region" evidence="18">
    <location>
        <begin position="2797"/>
        <end position="2838"/>
    </location>
</feature>
<evidence type="ECO:0000256" key="16">
    <source>
        <dbReference type="ARBA" id="ARBA00023273"/>
    </source>
</evidence>
<dbReference type="GO" id="GO:0005524">
    <property type="term" value="F:ATP binding"/>
    <property type="evidence" value="ECO:0007669"/>
    <property type="project" value="UniProtKB-KW"/>
</dbReference>
<dbReference type="GO" id="GO:0005874">
    <property type="term" value="C:microtubule"/>
    <property type="evidence" value="ECO:0007669"/>
    <property type="project" value="UniProtKB-KW"/>
</dbReference>
<reference evidence="22" key="1">
    <citation type="submission" date="2025-08" db="UniProtKB">
        <authorList>
            <consortium name="RefSeq"/>
        </authorList>
    </citation>
    <scope>IDENTIFICATION</scope>
</reference>
<evidence type="ECO:0000256" key="13">
    <source>
        <dbReference type="ARBA" id="ARBA00023069"/>
    </source>
</evidence>
<dbReference type="CDD" id="cd00009">
    <property type="entry name" value="AAA"/>
    <property type="match status" value="1"/>
</dbReference>
<dbReference type="GO" id="GO:0008569">
    <property type="term" value="F:minus-end-directed microtubule motor activity"/>
    <property type="evidence" value="ECO:0007669"/>
    <property type="project" value="InterPro"/>
</dbReference>
<dbReference type="FunFam" id="1.10.8.720:FF:000001">
    <property type="entry name" value="dynein heavy chain 7, axonemal"/>
    <property type="match status" value="1"/>
</dbReference>
<feature type="coiled-coil region" evidence="18">
    <location>
        <begin position="610"/>
        <end position="670"/>
    </location>
</feature>
<dbReference type="FunFam" id="1.20.920.20:FF:000006">
    <property type="entry name" value="Dynein, axonemal, heavy chain 6"/>
    <property type="match status" value="1"/>
</dbReference>
<keyword evidence="9" id="KW-0067">ATP-binding</keyword>
<dbReference type="FunFam" id="1.10.472.130:FF:000011">
    <property type="entry name" value="dynein heavy chain 12, axonemal"/>
    <property type="match status" value="1"/>
</dbReference>
<evidence type="ECO:0000256" key="4">
    <source>
        <dbReference type="ARBA" id="ARBA00011655"/>
    </source>
</evidence>
<evidence type="ECO:0000256" key="11">
    <source>
        <dbReference type="ARBA" id="ARBA00023017"/>
    </source>
</evidence>
<keyword evidence="5" id="KW-0963">Cytoplasm</keyword>
<evidence type="ECO:0000256" key="2">
    <source>
        <dbReference type="ARBA" id="ARBA00004430"/>
    </source>
</evidence>
<dbReference type="FunFam" id="1.20.1270.280:FF:000001">
    <property type="entry name" value="dynein heavy chain 7, axonemal"/>
    <property type="match status" value="1"/>
</dbReference>
<keyword evidence="10" id="KW-0282">Flagellum</keyword>
<keyword evidence="8" id="KW-0547">Nucleotide-binding</keyword>
<dbReference type="GO" id="GO:0031514">
    <property type="term" value="C:motile cilium"/>
    <property type="evidence" value="ECO:0007669"/>
    <property type="project" value="UniProtKB-SubCell"/>
</dbReference>
<evidence type="ECO:0000256" key="5">
    <source>
        <dbReference type="ARBA" id="ARBA00022490"/>
    </source>
</evidence>
<dbReference type="InterPro" id="IPR024743">
    <property type="entry name" value="Dynein_HC_stalk"/>
</dbReference>
<dbReference type="Pfam" id="PF18199">
    <property type="entry name" value="Dynein_C"/>
    <property type="match status" value="1"/>
</dbReference>
<dbReference type="Pfam" id="PF12774">
    <property type="entry name" value="AAA_6"/>
    <property type="match status" value="1"/>
</dbReference>
<evidence type="ECO:0000256" key="9">
    <source>
        <dbReference type="ARBA" id="ARBA00022840"/>
    </source>
</evidence>
<evidence type="ECO:0000313" key="22">
    <source>
        <dbReference type="RefSeq" id="XP_042563451.1"/>
    </source>
</evidence>
<dbReference type="FunFam" id="3.40.50.300:FF:000044">
    <property type="entry name" value="Dynein heavy chain 5, axonemal"/>
    <property type="match status" value="1"/>
</dbReference>
<keyword evidence="12 18" id="KW-0175">Coiled coil</keyword>
<feature type="region of interest" description="Disordered" evidence="19">
    <location>
        <begin position="747"/>
        <end position="770"/>
    </location>
</feature>
<dbReference type="SMART" id="SM00382">
    <property type="entry name" value="AAA"/>
    <property type="match status" value="2"/>
</dbReference>
<dbReference type="Pfam" id="PF12780">
    <property type="entry name" value="AAA_8"/>
    <property type="match status" value="1"/>
</dbReference>
<dbReference type="FunFam" id="3.40.50.300:FF:005585">
    <property type="entry name" value="Predicted protein"/>
    <property type="match status" value="1"/>
</dbReference>
<feature type="domain" description="AAA+ ATPase" evidence="20">
    <location>
        <begin position="1944"/>
        <end position="2092"/>
    </location>
</feature>
<dbReference type="FunFam" id="1.20.140.100:FF:000004">
    <property type="entry name" value="Dynein axonemal heavy chain 6"/>
    <property type="match status" value="1"/>
</dbReference>
<dbReference type="OrthoDB" id="5593012at2759"/>
<dbReference type="FunFam" id="3.10.490.20:FF:000001">
    <property type="entry name" value="dynein heavy chain 7, axonemal"/>
    <property type="match status" value="1"/>
</dbReference>
<comment type="function">
    <text evidence="17">Force generating protein of respiratory cilia. Produces force towards the minus ends of microtubules. Dynein has ATPase activity; the force-producing power stroke is thought to occur on release of ADP. Involved in sperm motility; implicated in sperm flagellar assembly.</text>
</comment>
<evidence type="ECO:0000256" key="18">
    <source>
        <dbReference type="SAM" id="Coils"/>
    </source>
</evidence>
<keyword evidence="21" id="KW-1185">Reference proteome</keyword>
<gene>
    <name evidence="22" type="primary">dnah12</name>
</gene>
<dbReference type="GO" id="GO:0045505">
    <property type="term" value="F:dynein intermediate chain binding"/>
    <property type="evidence" value="ECO:0007669"/>
    <property type="project" value="InterPro"/>
</dbReference>
<dbReference type="FunFam" id="1.10.8.1220:FF:000001">
    <property type="entry name" value="Dynein axonemal heavy chain 5"/>
    <property type="match status" value="1"/>
</dbReference>
<name>A0A8M1KHA3_CLUHA</name>
<dbReference type="Pfam" id="PF17852">
    <property type="entry name" value="Dynein_AAA_lid"/>
    <property type="match status" value="1"/>
</dbReference>
<evidence type="ECO:0000256" key="1">
    <source>
        <dbReference type="ARBA" id="ARBA00004230"/>
    </source>
</evidence>
<dbReference type="GO" id="GO:0003341">
    <property type="term" value="P:cilium movement"/>
    <property type="evidence" value="ECO:0007669"/>
    <property type="project" value="UniProtKB-ARBA"/>
</dbReference>
<keyword evidence="6" id="KW-0493">Microtubule</keyword>
<keyword evidence="13" id="KW-0969">Cilium</keyword>
<evidence type="ECO:0000256" key="3">
    <source>
        <dbReference type="ARBA" id="ARBA00008887"/>
    </source>
</evidence>
<dbReference type="FunFam" id="1.20.58.1120:FF:000005">
    <property type="entry name" value="Dynein, axonemal, heavy chain 12"/>
    <property type="match status" value="1"/>
</dbReference>
<dbReference type="InterPro" id="IPR035706">
    <property type="entry name" value="AAA_9"/>
</dbReference>
<evidence type="ECO:0000313" key="21">
    <source>
        <dbReference type="Proteomes" id="UP000515152"/>
    </source>
</evidence>
<dbReference type="FunFam" id="1.10.287.2620:FF:000002">
    <property type="entry name" value="Dynein heavy chain 2, axonemal"/>
    <property type="match status" value="1"/>
</dbReference>
<dbReference type="PANTHER" id="PTHR22878:SF70">
    <property type="entry name" value="DYNEIN HEAVY CHAIN 2, AXONEMAL"/>
    <property type="match status" value="1"/>
</dbReference>
<comment type="subcellular location">
    <subcellularLocation>
        <location evidence="1">Cell projection</location>
        <location evidence="1">Cilium</location>
        <location evidence="1">Flagellum</location>
    </subcellularLocation>
    <subcellularLocation>
        <location evidence="2">Cytoplasm</location>
        <location evidence="2">Cytoskeleton</location>
        <location evidence="2">Cilium axoneme</location>
    </subcellularLocation>
</comment>
<dbReference type="Pfam" id="PF12781">
    <property type="entry name" value="AAA_9"/>
    <property type="match status" value="1"/>
</dbReference>
<dbReference type="InterPro" id="IPR041466">
    <property type="entry name" value="Dynein_AAA5_ext"/>
</dbReference>
<dbReference type="InterPro" id="IPR013602">
    <property type="entry name" value="Dynein_heavy_linker"/>
</dbReference>
<evidence type="ECO:0000256" key="19">
    <source>
        <dbReference type="SAM" id="MobiDB-lite"/>
    </source>
</evidence>
<keyword evidence="14" id="KW-0505">Motor protein</keyword>
<dbReference type="GO" id="GO:0051959">
    <property type="term" value="F:dynein light intermediate chain binding"/>
    <property type="evidence" value="ECO:0007669"/>
    <property type="project" value="InterPro"/>
</dbReference>
<dbReference type="FunFam" id="3.20.180.20:FF:000003">
    <property type="entry name" value="Dynein heavy chain 12, axonemal"/>
    <property type="match status" value="1"/>
</dbReference>
<dbReference type="InterPro" id="IPR004273">
    <property type="entry name" value="Dynein_heavy_D6_P-loop"/>
</dbReference>
<dbReference type="FunFam" id="1.10.8.710:FF:000004">
    <property type="entry name" value="Dynein axonemal heavy chain 6"/>
    <property type="match status" value="1"/>
</dbReference>
<evidence type="ECO:0000256" key="10">
    <source>
        <dbReference type="ARBA" id="ARBA00022846"/>
    </source>
</evidence>
<dbReference type="KEGG" id="char:105890618"/>
<evidence type="ECO:0000256" key="17">
    <source>
        <dbReference type="ARBA" id="ARBA00057074"/>
    </source>
</evidence>
<dbReference type="Pfam" id="PF08393">
    <property type="entry name" value="DHC_N2"/>
    <property type="match status" value="1"/>
</dbReference>